<dbReference type="PANTHER" id="PTHR43214">
    <property type="entry name" value="TWO-COMPONENT RESPONSE REGULATOR"/>
    <property type="match status" value="1"/>
</dbReference>
<dbReference type="CDD" id="cd17535">
    <property type="entry name" value="REC_NarL-like"/>
    <property type="match status" value="1"/>
</dbReference>
<dbReference type="InterPro" id="IPR000792">
    <property type="entry name" value="Tscrpt_reg_LuxR_C"/>
</dbReference>
<dbReference type="EMBL" id="JAABLM010000002">
    <property type="protein sequence ID" value="NBL64005.1"/>
    <property type="molecule type" value="Genomic_DNA"/>
</dbReference>
<comment type="caution">
    <text evidence="6">The sequence shown here is derived from an EMBL/GenBank/DDBJ whole genome shotgun (WGS) entry which is preliminary data.</text>
</comment>
<dbReference type="InterPro" id="IPR058245">
    <property type="entry name" value="NreC/VraR/RcsB-like_REC"/>
</dbReference>
<dbReference type="SUPFAM" id="SSF52172">
    <property type="entry name" value="CheY-like"/>
    <property type="match status" value="1"/>
</dbReference>
<dbReference type="Pfam" id="PF00072">
    <property type="entry name" value="Response_reg"/>
    <property type="match status" value="1"/>
</dbReference>
<dbReference type="InterPro" id="IPR039420">
    <property type="entry name" value="WalR-like"/>
</dbReference>
<dbReference type="PANTHER" id="PTHR43214:SF43">
    <property type="entry name" value="TWO-COMPONENT RESPONSE REGULATOR"/>
    <property type="match status" value="1"/>
</dbReference>
<dbReference type="RefSeq" id="WP_166535831.1">
    <property type="nucleotide sequence ID" value="NZ_JAABLM010000002.1"/>
</dbReference>
<evidence type="ECO:0000259" key="4">
    <source>
        <dbReference type="PROSITE" id="PS50043"/>
    </source>
</evidence>
<evidence type="ECO:0000256" key="1">
    <source>
        <dbReference type="ARBA" id="ARBA00022553"/>
    </source>
</evidence>
<dbReference type="Proteomes" id="UP000798602">
    <property type="component" value="Unassembled WGS sequence"/>
</dbReference>
<evidence type="ECO:0000259" key="5">
    <source>
        <dbReference type="PROSITE" id="PS50110"/>
    </source>
</evidence>
<protein>
    <submittedName>
        <fullName evidence="6">Response regulator</fullName>
    </submittedName>
</protein>
<keyword evidence="7" id="KW-1185">Reference proteome</keyword>
<dbReference type="Pfam" id="PF00196">
    <property type="entry name" value="GerE"/>
    <property type="match status" value="1"/>
</dbReference>
<accession>A0ABW9ZA84</accession>
<dbReference type="InterPro" id="IPR011006">
    <property type="entry name" value="CheY-like_superfamily"/>
</dbReference>
<dbReference type="Gene3D" id="3.40.50.2300">
    <property type="match status" value="1"/>
</dbReference>
<dbReference type="InterPro" id="IPR016032">
    <property type="entry name" value="Sig_transdc_resp-reg_C-effctor"/>
</dbReference>
<dbReference type="SMART" id="SM00448">
    <property type="entry name" value="REC"/>
    <property type="match status" value="1"/>
</dbReference>
<evidence type="ECO:0000313" key="6">
    <source>
        <dbReference type="EMBL" id="NBL64005.1"/>
    </source>
</evidence>
<feature type="domain" description="Response regulatory" evidence="5">
    <location>
        <begin position="3"/>
        <end position="121"/>
    </location>
</feature>
<keyword evidence="2" id="KW-0238">DNA-binding</keyword>
<reference evidence="7" key="1">
    <citation type="submission" date="2020-01" db="EMBL/GenBank/DDBJ databases">
        <title>Sphingomonas sp. strain CSW-10.</title>
        <authorList>
            <person name="Chen W.-M."/>
        </authorList>
    </citation>
    <scope>NUCLEOTIDE SEQUENCE [LARGE SCALE GENOMIC DNA]</scope>
    <source>
        <strain evidence="7">NST-5</strain>
    </source>
</reference>
<evidence type="ECO:0000256" key="2">
    <source>
        <dbReference type="ARBA" id="ARBA00023125"/>
    </source>
</evidence>
<dbReference type="SUPFAM" id="SSF46894">
    <property type="entry name" value="C-terminal effector domain of the bipartite response regulators"/>
    <property type="match status" value="1"/>
</dbReference>
<evidence type="ECO:0000313" key="7">
    <source>
        <dbReference type="Proteomes" id="UP000798602"/>
    </source>
</evidence>
<proteinExistence type="predicted"/>
<feature type="modified residue" description="4-aspartylphosphate" evidence="3">
    <location>
        <position position="56"/>
    </location>
</feature>
<dbReference type="InterPro" id="IPR001789">
    <property type="entry name" value="Sig_transdc_resp-reg_receiver"/>
</dbReference>
<sequence length="214" mass="24685">MIKIVIIDDHAVLREGLIKLLNNLDDFQVVAQYGNGYEFIENFPMLKNTVDVFILDYSMPIVSGLEILEKIHNELDDANFLILSQSIDLNLKHKFYALGAKGFLTKTCSAEELRRAIHDIVNTGFYNIKENLQSIKNAINNFNIASLLTARELEFIKYSCDEKEYTYQEMADLMNVSAKTVDYYRKNVFEKLNVKSKSGLILQSYKYKLTPPFL</sequence>
<gene>
    <name evidence="6" type="ORF">GV828_02190</name>
</gene>
<organism evidence="6 7">
    <name type="scientific">Flavobacterium ichthyis</name>
    <dbReference type="NCBI Taxonomy" id="2698827"/>
    <lineage>
        <taxon>Bacteria</taxon>
        <taxon>Pseudomonadati</taxon>
        <taxon>Bacteroidota</taxon>
        <taxon>Flavobacteriia</taxon>
        <taxon>Flavobacteriales</taxon>
        <taxon>Flavobacteriaceae</taxon>
        <taxon>Flavobacterium</taxon>
    </lineage>
</organism>
<evidence type="ECO:0000256" key="3">
    <source>
        <dbReference type="PROSITE-ProRule" id="PRU00169"/>
    </source>
</evidence>
<dbReference type="PROSITE" id="PS50110">
    <property type="entry name" value="RESPONSE_REGULATORY"/>
    <property type="match status" value="1"/>
</dbReference>
<feature type="domain" description="HTH luxR-type" evidence="4">
    <location>
        <begin position="141"/>
        <end position="208"/>
    </location>
</feature>
<dbReference type="PROSITE" id="PS50043">
    <property type="entry name" value="HTH_LUXR_2"/>
    <property type="match status" value="1"/>
</dbReference>
<name>A0ABW9ZA84_9FLAO</name>
<dbReference type="CDD" id="cd06170">
    <property type="entry name" value="LuxR_C_like"/>
    <property type="match status" value="1"/>
</dbReference>
<dbReference type="SMART" id="SM00421">
    <property type="entry name" value="HTH_LUXR"/>
    <property type="match status" value="1"/>
</dbReference>
<keyword evidence="1 3" id="KW-0597">Phosphoprotein</keyword>